<name>A0A5S9MD14_BACIA</name>
<evidence type="ECO:0000313" key="4">
    <source>
        <dbReference type="Proteomes" id="UP000464658"/>
    </source>
</evidence>
<organism evidence="3 4">
    <name type="scientific">Bacillus safensis</name>
    <dbReference type="NCBI Taxonomy" id="561879"/>
    <lineage>
        <taxon>Bacteria</taxon>
        <taxon>Bacillati</taxon>
        <taxon>Bacillota</taxon>
        <taxon>Bacilli</taxon>
        <taxon>Bacillales</taxon>
        <taxon>Bacillaceae</taxon>
        <taxon>Bacillus</taxon>
    </lineage>
</organism>
<gene>
    <name evidence="3" type="ORF">BsIDN1_30340</name>
</gene>
<evidence type="ECO:0000256" key="1">
    <source>
        <dbReference type="SAM" id="MobiDB-lite"/>
    </source>
</evidence>
<dbReference type="InterPro" id="IPR012340">
    <property type="entry name" value="NA-bd_OB-fold"/>
</dbReference>
<reference evidence="3 4" key="1">
    <citation type="submission" date="2019-12" db="EMBL/GenBank/DDBJ databases">
        <title>Full genome sequence of a Bacillus safensis strain isolated from commercially available natto in Indonesia.</title>
        <authorList>
            <person name="Yoshida M."/>
            <person name="Uomi M."/>
            <person name="Waturangi D."/>
            <person name="Ekaputri J.J."/>
            <person name="Setiamarga D.H.E."/>
        </authorList>
    </citation>
    <scope>NUCLEOTIDE SEQUENCE [LARGE SCALE GENOMIC DNA]</scope>
    <source>
        <strain evidence="3 4">IDN1</strain>
    </source>
</reference>
<dbReference type="Gene3D" id="2.40.50.140">
    <property type="entry name" value="Nucleic acid-binding proteins"/>
    <property type="match status" value="1"/>
</dbReference>
<dbReference type="CDD" id="cd04484">
    <property type="entry name" value="polC_OBF"/>
    <property type="match status" value="1"/>
</dbReference>
<dbReference type="AlphaFoldDB" id="A0A5S9MD14"/>
<dbReference type="Proteomes" id="UP000464658">
    <property type="component" value="Chromosome"/>
</dbReference>
<accession>A0A5S9MD14</accession>
<evidence type="ECO:0000313" key="3">
    <source>
        <dbReference type="EMBL" id="BBP89416.1"/>
    </source>
</evidence>
<dbReference type="InterPro" id="IPR024754">
    <property type="entry name" value="DNA_PolC-like_N_II"/>
</dbReference>
<feature type="domain" description="DNA polymerase III PolC-like N-terminal" evidence="2">
    <location>
        <begin position="2"/>
        <end position="60"/>
    </location>
</feature>
<dbReference type="Pfam" id="PF11490">
    <property type="entry name" value="DNA_pol3_a_NII"/>
    <property type="match status" value="1"/>
</dbReference>
<sequence>MLQDAFKQVGFPELQFDTEIFVSDQEIQKFREQKLAEDQERAMQALTEMEKKESEEQNEAPSGPLMIGYQIKDNEEIRTLDSIMDEERRITVQGYVFDAETRELKSGRTLCIFKITDYTNSILIKMFARKKRRCSADEIIEKKKRHVGESKRKHSK</sequence>
<feature type="region of interest" description="Disordered" evidence="1">
    <location>
        <begin position="47"/>
        <end position="66"/>
    </location>
</feature>
<protein>
    <recommendedName>
        <fullName evidence="2">DNA polymerase III PolC-like N-terminal domain-containing protein</fullName>
    </recommendedName>
</protein>
<evidence type="ECO:0000259" key="2">
    <source>
        <dbReference type="Pfam" id="PF11490"/>
    </source>
</evidence>
<dbReference type="EMBL" id="AP021906">
    <property type="protein sequence ID" value="BBP89416.1"/>
    <property type="molecule type" value="Genomic_DNA"/>
</dbReference>
<proteinExistence type="predicted"/>